<sequence>MINELDFDDPSMNKFVDETGHIISVSAEKFAKSSHDKNCRNKCSKNRSKIMITPAEVEKGYVITQSDTCYILTGDVDYQPTDSSIPAIRIAANNINLNLGAHRINGNMMGDRAIYVSSLSDAALYNVTIENGTIMNFISFGISGSVVLHVIINKVTIQDILPLEPLGATQIIAGIFIQVFGHEPGSLRVNNCKIFNVSAKGSGGISGIASFRYPIKIKNTIISNIISMGTGPTFGITYSGTNNIQTKFRIVNTIVNNITSNGNARGIDLDGANPGIYDLKITNSEISNISSTSETAIVGGIRATNIYNFKLNNNIVSNLTSGASHFTSPVGYSFISSRGVFNNCSQS</sequence>
<dbReference type="SUPFAM" id="SSF51126">
    <property type="entry name" value="Pectin lyase-like"/>
    <property type="match status" value="1"/>
</dbReference>
<dbReference type="InterPro" id="IPR011050">
    <property type="entry name" value="Pectin_lyase_fold/virulence"/>
</dbReference>
<reference evidence="1" key="1">
    <citation type="submission" date="2018-10" db="EMBL/GenBank/DDBJ databases">
        <title>Hidden diversity of soil giant viruses.</title>
        <authorList>
            <person name="Schulz F."/>
            <person name="Alteio L."/>
            <person name="Goudeau D."/>
            <person name="Ryan E.M."/>
            <person name="Malmstrom R.R."/>
            <person name="Blanchard J."/>
            <person name="Woyke T."/>
        </authorList>
    </citation>
    <scope>NUCLEOTIDE SEQUENCE</scope>
    <source>
        <strain evidence="1">HYV1</strain>
    </source>
</reference>
<evidence type="ECO:0008006" key="2">
    <source>
        <dbReference type="Google" id="ProtNLM"/>
    </source>
</evidence>
<organism evidence="1">
    <name type="scientific">Hyperionvirus sp</name>
    <dbReference type="NCBI Taxonomy" id="2487770"/>
    <lineage>
        <taxon>Viruses</taxon>
        <taxon>Varidnaviria</taxon>
        <taxon>Bamfordvirae</taxon>
        <taxon>Nucleocytoviricota</taxon>
        <taxon>Megaviricetes</taxon>
        <taxon>Imitervirales</taxon>
        <taxon>Mimiviridae</taxon>
        <taxon>Klosneuvirinae</taxon>
    </lineage>
</organism>
<dbReference type="EMBL" id="MK072407">
    <property type="protein sequence ID" value="AYV84424.1"/>
    <property type="molecule type" value="Genomic_DNA"/>
</dbReference>
<name>A0A3G5ACU5_9VIRU</name>
<protein>
    <recommendedName>
        <fullName evidence="2">Right handed beta helix domain-containing protein</fullName>
    </recommendedName>
</protein>
<accession>A0A3G5ACU5</accession>
<evidence type="ECO:0000313" key="1">
    <source>
        <dbReference type="EMBL" id="AYV84424.1"/>
    </source>
</evidence>
<gene>
    <name evidence="1" type="ORF">Hyperionvirus25_10</name>
</gene>
<proteinExistence type="predicted"/>